<dbReference type="PANTHER" id="PTHR30540">
    <property type="entry name" value="OSMOTIC STRESS POTASSIUM TRANSPORTER"/>
    <property type="match status" value="1"/>
</dbReference>
<reference evidence="4" key="1">
    <citation type="journal article" date="2023" name="Plant J.">
        <title>The genome of the king protea, Protea cynaroides.</title>
        <authorList>
            <person name="Chang J."/>
            <person name="Duong T.A."/>
            <person name="Schoeman C."/>
            <person name="Ma X."/>
            <person name="Roodt D."/>
            <person name="Barker N."/>
            <person name="Li Z."/>
            <person name="Van de Peer Y."/>
            <person name="Mizrachi E."/>
        </authorList>
    </citation>
    <scope>NUCLEOTIDE SEQUENCE</scope>
    <source>
        <tissue evidence="4">Young leaves</tissue>
    </source>
</reference>
<feature type="transmembrane region" description="Helical" evidence="2">
    <location>
        <begin position="292"/>
        <end position="311"/>
    </location>
</feature>
<dbReference type="Gene3D" id="1.25.40.80">
    <property type="match status" value="1"/>
</dbReference>
<comment type="caution">
    <text evidence="4">The sequence shown here is derived from an EMBL/GenBank/DDBJ whole genome shotgun (WGS) entry which is preliminary data.</text>
</comment>
<evidence type="ECO:0000313" key="4">
    <source>
        <dbReference type="EMBL" id="KAJ4953381.1"/>
    </source>
</evidence>
<dbReference type="AlphaFoldDB" id="A0A9Q0GUM5"/>
<accession>A0A9Q0GUM5</accession>
<evidence type="ECO:0000259" key="3">
    <source>
        <dbReference type="Pfam" id="PF02705"/>
    </source>
</evidence>
<dbReference type="EMBL" id="JAMYWD010000012">
    <property type="protein sequence ID" value="KAJ4953381.1"/>
    <property type="molecule type" value="Genomic_DNA"/>
</dbReference>
<dbReference type="InterPro" id="IPR003855">
    <property type="entry name" value="K+_transporter"/>
</dbReference>
<dbReference type="PANTHER" id="PTHR30540:SF117">
    <property type="entry name" value="POTASSIUM TRANSPORTER"/>
    <property type="match status" value="1"/>
</dbReference>
<keyword evidence="2" id="KW-0472">Membrane</keyword>
<gene>
    <name evidence="4" type="ORF">NE237_030213</name>
</gene>
<feature type="transmembrane region" description="Helical" evidence="2">
    <location>
        <begin position="245"/>
        <end position="266"/>
    </location>
</feature>
<evidence type="ECO:0000256" key="2">
    <source>
        <dbReference type="SAM" id="Phobius"/>
    </source>
</evidence>
<keyword evidence="5" id="KW-1185">Reference proteome</keyword>
<dbReference type="GO" id="GO:0016020">
    <property type="term" value="C:membrane"/>
    <property type="evidence" value="ECO:0007669"/>
    <property type="project" value="InterPro"/>
</dbReference>
<feature type="transmembrane region" description="Helical" evidence="2">
    <location>
        <begin position="220"/>
        <end position="238"/>
    </location>
</feature>
<name>A0A9Q0GUM5_9MAGN</name>
<sequence>MSSSFYQPMTAVTEAHLIFVVLHTCPYVKVAFTPNQPVEDKDGCILNYQTIDCEGLLLSKLTSKEADFQRELWREKGRKVVRPEGAAIVGVDLGPFRHSSSSTVGVEDAVGGVRVSDSTRSVTTVEPVSTNVAGEDAALEVLLGSKNGFLTTRLKNYATDRNNPLKPRGLSVVSQYFLLFMTMLGTSLILGDVIITPCISVLSAVGGIKEATSSFTDDTIMWISVMILILLFHVQRFGTDKVGYTFAPILTIWFLFIAVISLHNFIRHDTSVIKAINPISILRYFQRNKKNAWLSLGGVILCLAGSEALFADLGHFNVRSIQISTCAIVYPSIILSYVGQAAYLRRHPLDASDAFYKSVPKPMYWPMFVGAVTAAIIAKPVVDLSFFSIVQQYLALGCLSQVKVVHSSSKYEGQVYIPGSATYSC</sequence>
<organism evidence="4 5">
    <name type="scientific">Protea cynaroides</name>
    <dbReference type="NCBI Taxonomy" id="273540"/>
    <lineage>
        <taxon>Eukaryota</taxon>
        <taxon>Viridiplantae</taxon>
        <taxon>Streptophyta</taxon>
        <taxon>Embryophyta</taxon>
        <taxon>Tracheophyta</taxon>
        <taxon>Spermatophyta</taxon>
        <taxon>Magnoliopsida</taxon>
        <taxon>Proteales</taxon>
        <taxon>Proteaceae</taxon>
        <taxon>Protea</taxon>
    </lineage>
</organism>
<comment type="similarity">
    <text evidence="1">Belongs to the HAK/KUP transporter (TC 2.A.72.3) family.</text>
</comment>
<keyword evidence="2" id="KW-0812">Transmembrane</keyword>
<feature type="transmembrane region" description="Helical" evidence="2">
    <location>
        <begin position="176"/>
        <end position="208"/>
    </location>
</feature>
<feature type="transmembrane region" description="Helical" evidence="2">
    <location>
        <begin position="323"/>
        <end position="343"/>
    </location>
</feature>
<dbReference type="InterPro" id="IPR053951">
    <property type="entry name" value="K_trans_N"/>
</dbReference>
<protein>
    <recommendedName>
        <fullName evidence="3">K+ potassium transporter integral membrane domain-containing protein</fullName>
    </recommendedName>
</protein>
<dbReference type="OrthoDB" id="783143at2759"/>
<evidence type="ECO:0000256" key="1">
    <source>
        <dbReference type="ARBA" id="ARBA00008440"/>
    </source>
</evidence>
<dbReference type="Pfam" id="PF02705">
    <property type="entry name" value="K_trans"/>
    <property type="match status" value="1"/>
</dbReference>
<evidence type="ECO:0000313" key="5">
    <source>
        <dbReference type="Proteomes" id="UP001141806"/>
    </source>
</evidence>
<dbReference type="GO" id="GO:0015079">
    <property type="term" value="F:potassium ion transmembrane transporter activity"/>
    <property type="evidence" value="ECO:0007669"/>
    <property type="project" value="InterPro"/>
</dbReference>
<feature type="domain" description="K+ potassium transporter integral membrane" evidence="3">
    <location>
        <begin position="174"/>
        <end position="418"/>
    </location>
</feature>
<keyword evidence="2" id="KW-1133">Transmembrane helix</keyword>
<proteinExistence type="inferred from homology"/>
<feature type="transmembrane region" description="Helical" evidence="2">
    <location>
        <begin position="363"/>
        <end position="382"/>
    </location>
</feature>
<dbReference type="Proteomes" id="UP001141806">
    <property type="component" value="Unassembled WGS sequence"/>
</dbReference>